<name>A0A133V3D3_9EURY</name>
<reference evidence="2 3" key="1">
    <citation type="journal article" date="2016" name="Sci. Rep.">
        <title>Metabolic traits of an uncultured archaeal lineage -MSBL1- from brine pools of the Red Sea.</title>
        <authorList>
            <person name="Mwirichia R."/>
            <person name="Alam I."/>
            <person name="Rashid M."/>
            <person name="Vinu M."/>
            <person name="Ba-Alawi W."/>
            <person name="Anthony Kamau A."/>
            <person name="Kamanda Ngugi D."/>
            <person name="Goker M."/>
            <person name="Klenk H.P."/>
            <person name="Bajic V."/>
            <person name="Stingl U."/>
        </authorList>
    </citation>
    <scope>NUCLEOTIDE SEQUENCE [LARGE SCALE GENOMIC DNA]</scope>
    <source>
        <strain evidence="2">SCGC-AAA259O05</strain>
    </source>
</reference>
<evidence type="ECO:0000256" key="1">
    <source>
        <dbReference type="SAM" id="Phobius"/>
    </source>
</evidence>
<dbReference type="EMBL" id="LHXV01000035">
    <property type="protein sequence ID" value="KXB00952.1"/>
    <property type="molecule type" value="Genomic_DNA"/>
</dbReference>
<dbReference type="AlphaFoldDB" id="A0A133V3D3"/>
<dbReference type="Proteomes" id="UP000070344">
    <property type="component" value="Unassembled WGS sequence"/>
</dbReference>
<feature type="transmembrane region" description="Helical" evidence="1">
    <location>
        <begin position="80"/>
        <end position="98"/>
    </location>
</feature>
<feature type="transmembrane region" description="Helical" evidence="1">
    <location>
        <begin position="38"/>
        <end position="59"/>
    </location>
</feature>
<keyword evidence="1" id="KW-0812">Transmembrane</keyword>
<comment type="caution">
    <text evidence="2">The sequence shown here is derived from an EMBL/GenBank/DDBJ whole genome shotgun (WGS) entry which is preliminary data.</text>
</comment>
<accession>A0A133V3D3</accession>
<keyword evidence="3" id="KW-1185">Reference proteome</keyword>
<feature type="transmembrane region" description="Helical" evidence="1">
    <location>
        <begin position="12"/>
        <end position="32"/>
    </location>
</feature>
<evidence type="ECO:0000313" key="2">
    <source>
        <dbReference type="EMBL" id="KXB00952.1"/>
    </source>
</evidence>
<sequence>MDDRTRMFFEEFGARGLGILTFSLMSVGAVLYGAEGRILFQAQLLMSFCFVGSVVLLAVRMYRKGDFSLSTYSKLGSSPLKFITTFLAGSVLAVTILRTFGTAAWIQAFFGLLGLSFAMIALWWYLERGD</sequence>
<keyword evidence="1" id="KW-0472">Membrane</keyword>
<evidence type="ECO:0000313" key="3">
    <source>
        <dbReference type="Proteomes" id="UP000070344"/>
    </source>
</evidence>
<keyword evidence="1" id="KW-1133">Transmembrane helix</keyword>
<gene>
    <name evidence="2" type="ORF">AKJ41_03320</name>
</gene>
<feature type="transmembrane region" description="Helical" evidence="1">
    <location>
        <begin position="104"/>
        <end position="126"/>
    </location>
</feature>
<proteinExistence type="predicted"/>
<protein>
    <submittedName>
        <fullName evidence="2">Uncharacterized protein</fullName>
    </submittedName>
</protein>
<organism evidence="2 3">
    <name type="scientific">candidate division MSBL1 archaeon SCGC-AAA259O05</name>
    <dbReference type="NCBI Taxonomy" id="1698271"/>
    <lineage>
        <taxon>Archaea</taxon>
        <taxon>Methanobacteriati</taxon>
        <taxon>Methanobacteriota</taxon>
        <taxon>candidate division MSBL1</taxon>
    </lineage>
</organism>